<keyword evidence="14" id="KW-1185">Reference proteome</keyword>
<comment type="function">
    <text evidence="1 10">Produces ATP from ADP in the presence of a proton gradient across the membrane.</text>
</comment>
<keyword evidence="8 10" id="KW-0139">CF(1)</keyword>
<evidence type="ECO:0000256" key="9">
    <source>
        <dbReference type="ARBA" id="ARBA00023310"/>
    </source>
</evidence>
<evidence type="ECO:0000313" key="14">
    <source>
        <dbReference type="Proteomes" id="UP000010077"/>
    </source>
</evidence>
<dbReference type="SUPFAM" id="SSF51344">
    <property type="entry name" value="Epsilon subunit of F1F0-ATP synthase N-terminal domain"/>
    <property type="match status" value="1"/>
</dbReference>
<dbReference type="EMBL" id="CP003539">
    <property type="protein sequence ID" value="AFX98865.1"/>
    <property type="molecule type" value="Genomic_DNA"/>
</dbReference>
<dbReference type="InterPro" id="IPR036771">
    <property type="entry name" value="ATPsynth_dsu/esu_N"/>
</dbReference>
<accession>K7YH34</accession>
<dbReference type="HOGENOM" id="CLU_084338_2_1_5"/>
<dbReference type="HAMAP" id="MF_00530">
    <property type="entry name" value="ATP_synth_epsil_bac"/>
    <property type="match status" value="1"/>
</dbReference>
<dbReference type="Gene3D" id="2.60.15.10">
    <property type="entry name" value="F0F1 ATP synthase delta/epsilon subunit, N-terminal"/>
    <property type="match status" value="1"/>
</dbReference>
<evidence type="ECO:0000256" key="3">
    <source>
        <dbReference type="ARBA" id="ARBA00005712"/>
    </source>
</evidence>
<proteinExistence type="inferred from homology"/>
<organism evidence="13 14">
    <name type="scientific">Candidatus Endolissoclinum faulkneri L2</name>
    <dbReference type="NCBI Taxonomy" id="1193729"/>
    <lineage>
        <taxon>Bacteria</taxon>
        <taxon>Pseudomonadati</taxon>
        <taxon>Pseudomonadota</taxon>
        <taxon>Alphaproteobacteria</taxon>
        <taxon>Rhodospirillales</taxon>
        <taxon>Rhodospirillaceae</taxon>
        <taxon>Candidatus Endolissoclinum</taxon>
    </lineage>
</organism>
<dbReference type="GO" id="GO:0005886">
    <property type="term" value="C:plasma membrane"/>
    <property type="evidence" value="ECO:0007669"/>
    <property type="project" value="UniProtKB-SubCell"/>
</dbReference>
<dbReference type="eggNOG" id="COG0355">
    <property type="taxonomic scope" value="Bacteria"/>
</dbReference>
<comment type="similarity">
    <text evidence="3 10 11">Belongs to the ATPase epsilon chain family.</text>
</comment>
<dbReference type="Pfam" id="PF02823">
    <property type="entry name" value="ATP-synt_DE_N"/>
    <property type="match status" value="1"/>
</dbReference>
<dbReference type="OrthoDB" id="9799969at2"/>
<keyword evidence="9 10" id="KW-0066">ATP synthesis</keyword>
<dbReference type="NCBIfam" id="TIGR01216">
    <property type="entry name" value="ATP_synt_epsi"/>
    <property type="match status" value="1"/>
</dbReference>
<keyword evidence="10" id="KW-1003">Cell membrane</keyword>
<dbReference type="GO" id="GO:0012505">
    <property type="term" value="C:endomembrane system"/>
    <property type="evidence" value="ECO:0007669"/>
    <property type="project" value="UniProtKB-SubCell"/>
</dbReference>
<keyword evidence="4 10" id="KW-0813">Transport</keyword>
<evidence type="ECO:0000256" key="11">
    <source>
        <dbReference type="RuleBase" id="RU003656"/>
    </source>
</evidence>
<dbReference type="KEGG" id="thal:A1OE_677"/>
<evidence type="ECO:0000259" key="12">
    <source>
        <dbReference type="Pfam" id="PF02823"/>
    </source>
</evidence>
<keyword evidence="6 10" id="KW-0406">Ion transport</keyword>
<dbReference type="PANTHER" id="PTHR13822">
    <property type="entry name" value="ATP SYNTHASE DELTA/EPSILON CHAIN"/>
    <property type="match status" value="1"/>
</dbReference>
<dbReference type="AlphaFoldDB" id="K7YH34"/>
<dbReference type="STRING" id="1193729.A1OE_677"/>
<dbReference type="CDD" id="cd12152">
    <property type="entry name" value="F1-ATPase_delta"/>
    <property type="match status" value="1"/>
</dbReference>
<dbReference type="InterPro" id="IPR001469">
    <property type="entry name" value="ATP_synth_F1_dsu/esu"/>
</dbReference>
<keyword evidence="7 10" id="KW-0472">Membrane</keyword>
<comment type="subcellular location">
    <subcellularLocation>
        <location evidence="10">Cell membrane</location>
        <topology evidence="10">Peripheral membrane protein</topology>
    </subcellularLocation>
    <subcellularLocation>
        <location evidence="2">Endomembrane system</location>
        <topology evidence="2">Peripheral membrane protein</topology>
    </subcellularLocation>
</comment>
<evidence type="ECO:0000256" key="1">
    <source>
        <dbReference type="ARBA" id="ARBA00003543"/>
    </source>
</evidence>
<evidence type="ECO:0000256" key="8">
    <source>
        <dbReference type="ARBA" id="ARBA00023196"/>
    </source>
</evidence>
<reference evidence="13 14" key="1">
    <citation type="journal article" date="2012" name="Proc. Natl. Acad. Sci. U.S.A.">
        <title>Genome streamlining and chemical defense in a coral reef symbiosis.</title>
        <authorList>
            <person name="Kwan J.C."/>
            <person name="Donia M.S."/>
            <person name="Han A.W."/>
            <person name="Hirose E."/>
            <person name="Haygood M.G."/>
            <person name="Schmidt E.W."/>
        </authorList>
    </citation>
    <scope>NUCLEOTIDE SEQUENCE [LARGE SCALE GENOMIC DNA]</scope>
    <source>
        <strain evidence="13 14">L2</strain>
    </source>
</reference>
<dbReference type="GO" id="GO:0045259">
    <property type="term" value="C:proton-transporting ATP synthase complex"/>
    <property type="evidence" value="ECO:0007669"/>
    <property type="project" value="UniProtKB-KW"/>
</dbReference>
<dbReference type="GO" id="GO:0046933">
    <property type="term" value="F:proton-transporting ATP synthase activity, rotational mechanism"/>
    <property type="evidence" value="ECO:0007669"/>
    <property type="project" value="UniProtKB-UniRule"/>
</dbReference>
<dbReference type="PANTHER" id="PTHR13822:SF10">
    <property type="entry name" value="ATP SYNTHASE EPSILON CHAIN, CHLOROPLASTIC"/>
    <property type="match status" value="1"/>
</dbReference>
<comment type="subunit">
    <text evidence="10 11">F-type ATPases have 2 components, CF(1) - the catalytic core - and CF(0) - the membrane proton channel. CF(1) has five subunits: alpha(3), beta(3), gamma(1), delta(1), epsilon(1). CF(0) has three main subunits: a, b and c.</text>
</comment>
<evidence type="ECO:0000256" key="7">
    <source>
        <dbReference type="ARBA" id="ARBA00023136"/>
    </source>
</evidence>
<feature type="domain" description="ATP synthase F1 complex delta/epsilon subunit N-terminal" evidence="12">
    <location>
        <begin position="6"/>
        <end position="82"/>
    </location>
</feature>
<dbReference type="GO" id="GO:0005524">
    <property type="term" value="F:ATP binding"/>
    <property type="evidence" value="ECO:0007669"/>
    <property type="project" value="UniProtKB-UniRule"/>
</dbReference>
<dbReference type="RefSeq" id="WP_015088363.1">
    <property type="nucleotide sequence ID" value="NC_019566.1"/>
</dbReference>
<evidence type="ECO:0000256" key="2">
    <source>
        <dbReference type="ARBA" id="ARBA00004184"/>
    </source>
</evidence>
<dbReference type="Proteomes" id="UP000010077">
    <property type="component" value="Chromosome"/>
</dbReference>
<keyword evidence="5 10" id="KW-0375">Hydrogen ion transport</keyword>
<evidence type="ECO:0000256" key="6">
    <source>
        <dbReference type="ARBA" id="ARBA00023065"/>
    </source>
</evidence>
<evidence type="ECO:0000256" key="10">
    <source>
        <dbReference type="HAMAP-Rule" id="MF_00530"/>
    </source>
</evidence>
<evidence type="ECO:0000313" key="13">
    <source>
        <dbReference type="EMBL" id="AFX98865.1"/>
    </source>
</evidence>
<gene>
    <name evidence="10" type="primary">atpC</name>
    <name evidence="13" type="ORF">A1OE_677</name>
</gene>
<sequence>MSDTTQFELISPERIILSCSAEMIVVPGTAGYFGVLPRHIPIISTLSAGMIDVHKHGSVVKRIFITGGLVEVTPKRCTVLTEGDISFNDNNSVNLD</sequence>
<protein>
    <recommendedName>
        <fullName evidence="10">ATP synthase epsilon chain</fullName>
    </recommendedName>
    <alternativeName>
        <fullName evidence="10">ATP synthase F1 sector epsilon subunit</fullName>
    </alternativeName>
    <alternativeName>
        <fullName evidence="10">F-ATPase epsilon subunit</fullName>
    </alternativeName>
</protein>
<name>K7YH34_9PROT</name>
<evidence type="ECO:0000256" key="4">
    <source>
        <dbReference type="ARBA" id="ARBA00022448"/>
    </source>
</evidence>
<evidence type="ECO:0000256" key="5">
    <source>
        <dbReference type="ARBA" id="ARBA00022781"/>
    </source>
</evidence>
<dbReference type="InterPro" id="IPR020546">
    <property type="entry name" value="ATP_synth_F1_dsu/esu_N"/>
</dbReference>